<organism evidence="3 4">
    <name type="scientific">Rubrimonas cliftonensis</name>
    <dbReference type="NCBI Taxonomy" id="89524"/>
    <lineage>
        <taxon>Bacteria</taxon>
        <taxon>Pseudomonadati</taxon>
        <taxon>Pseudomonadota</taxon>
        <taxon>Alphaproteobacteria</taxon>
        <taxon>Rhodobacterales</taxon>
        <taxon>Paracoccaceae</taxon>
        <taxon>Rubrimonas</taxon>
    </lineage>
</organism>
<dbReference type="AlphaFoldDB" id="A0A1H3VM03"/>
<evidence type="ECO:0000259" key="2">
    <source>
        <dbReference type="Pfam" id="PF13670"/>
    </source>
</evidence>
<keyword evidence="1" id="KW-0732">Signal</keyword>
<dbReference type="Proteomes" id="UP000198703">
    <property type="component" value="Unassembled WGS sequence"/>
</dbReference>
<dbReference type="Pfam" id="PF13670">
    <property type="entry name" value="PepSY_2"/>
    <property type="match status" value="1"/>
</dbReference>
<dbReference type="OrthoDB" id="7850927at2"/>
<dbReference type="RefSeq" id="WP_093247608.1">
    <property type="nucleotide sequence ID" value="NZ_FNQM01000001.1"/>
</dbReference>
<evidence type="ECO:0000313" key="4">
    <source>
        <dbReference type="Proteomes" id="UP000198703"/>
    </source>
</evidence>
<proteinExistence type="predicted"/>
<evidence type="ECO:0000313" key="3">
    <source>
        <dbReference type="EMBL" id="SDZ75810.1"/>
    </source>
</evidence>
<sequence length="95" mass="9908">MRTLVLAAVLAAPLLAGPLLTGPVLAQQTATPLSVDAELGASADAVRAALTAMGYEVRKIETEDGKIEAYVVKGDEKAELYVSPASGRVTKIERK</sequence>
<reference evidence="3 4" key="1">
    <citation type="submission" date="2016-10" db="EMBL/GenBank/DDBJ databases">
        <authorList>
            <person name="de Groot N.N."/>
        </authorList>
    </citation>
    <scope>NUCLEOTIDE SEQUENCE [LARGE SCALE GENOMIC DNA]</scope>
    <source>
        <strain evidence="3 4">DSM 15345</strain>
    </source>
</reference>
<feature type="chain" id="PRO_5011753892" evidence="1">
    <location>
        <begin position="27"/>
        <end position="95"/>
    </location>
</feature>
<keyword evidence="4" id="KW-1185">Reference proteome</keyword>
<dbReference type="InterPro" id="IPR025711">
    <property type="entry name" value="PepSY"/>
</dbReference>
<accession>A0A1H3VM03</accession>
<dbReference type="STRING" id="89524.SAMN05444370_101198"/>
<feature type="domain" description="PepSY" evidence="2">
    <location>
        <begin position="14"/>
        <end position="92"/>
    </location>
</feature>
<dbReference type="EMBL" id="FNQM01000001">
    <property type="protein sequence ID" value="SDZ75810.1"/>
    <property type="molecule type" value="Genomic_DNA"/>
</dbReference>
<evidence type="ECO:0000256" key="1">
    <source>
        <dbReference type="SAM" id="SignalP"/>
    </source>
</evidence>
<name>A0A1H3VM03_9RHOB</name>
<gene>
    <name evidence="3" type="ORF">SAMN05444370_101198</name>
</gene>
<protein>
    <submittedName>
        <fullName evidence="3">Peptidase propeptide and YPEB domain-containing protein</fullName>
    </submittedName>
</protein>
<feature type="signal peptide" evidence="1">
    <location>
        <begin position="1"/>
        <end position="26"/>
    </location>
</feature>